<keyword evidence="4" id="KW-1185">Reference proteome</keyword>
<dbReference type="Proteomes" id="UP000887568">
    <property type="component" value="Unplaced"/>
</dbReference>
<dbReference type="OrthoDB" id="2112051at2759"/>
<reference evidence="3" key="1">
    <citation type="submission" date="2022-11" db="UniProtKB">
        <authorList>
            <consortium name="EnsemblMetazoa"/>
        </authorList>
    </citation>
    <scope>IDENTIFICATION</scope>
</reference>
<dbReference type="InterPro" id="IPR057106">
    <property type="entry name" value="NXPE4_C"/>
</dbReference>
<dbReference type="AlphaFoldDB" id="A0A913ZF76"/>
<proteinExistence type="predicted"/>
<dbReference type="OMA" id="HARDHES"/>
<feature type="compositionally biased region" description="Basic and acidic residues" evidence="1">
    <location>
        <begin position="14"/>
        <end position="23"/>
    </location>
</feature>
<dbReference type="RefSeq" id="XP_038050442.1">
    <property type="nucleotide sequence ID" value="XM_038194514.1"/>
</dbReference>
<protein>
    <recommendedName>
        <fullName evidence="2">NXPE C-terminal domain-containing protein</fullName>
    </recommendedName>
</protein>
<evidence type="ECO:0000313" key="3">
    <source>
        <dbReference type="EnsemblMetazoa" id="XP_038050442.1"/>
    </source>
</evidence>
<dbReference type="Pfam" id="PF24536">
    <property type="entry name" value="NXPE4_C"/>
    <property type="match status" value="1"/>
</dbReference>
<dbReference type="PANTHER" id="PTHR16165:SF5">
    <property type="entry name" value="NXPE FAMILY MEMBER 3"/>
    <property type="match status" value="1"/>
</dbReference>
<name>A0A913ZF76_PATMI</name>
<evidence type="ECO:0000259" key="2">
    <source>
        <dbReference type="Pfam" id="PF24536"/>
    </source>
</evidence>
<dbReference type="PANTHER" id="PTHR16165">
    <property type="entry name" value="NXPE FAMILY MEMBER"/>
    <property type="match status" value="1"/>
</dbReference>
<evidence type="ECO:0000313" key="4">
    <source>
        <dbReference type="Proteomes" id="UP000887568"/>
    </source>
</evidence>
<feature type="region of interest" description="Disordered" evidence="1">
    <location>
        <begin position="1"/>
        <end position="28"/>
    </location>
</feature>
<feature type="domain" description="NXPE C-terminal" evidence="2">
    <location>
        <begin position="267"/>
        <end position="491"/>
    </location>
</feature>
<dbReference type="GeneID" id="119723714"/>
<evidence type="ECO:0000256" key="1">
    <source>
        <dbReference type="SAM" id="MobiDB-lite"/>
    </source>
</evidence>
<sequence>MWMKPAAMSNSIRAEAKPMDDHPTTSLPEDEGFINTSVSLMSPKKDAIKVGDMLHYIVTCRRKDGSLLHSGGGFWYATLDSKANPKASTAGKIEDHNNGTYSIYIYAGWAGEASLSVRRVLSRQAVDFMLNTIWSADDRVVWSGFFNVPGSKNKPSGLCRLTRHGNWTGKCVYANKNALGKTVFLCEKPRGVDCGNLYGTKSNGRKISARVRELARGKEHLFIKPIQLDEPPVKISGAGAVAAPNLPQCLPDMKLPPSQGYWLQDKWQSLLCQITDWTEKAKLTTCLQNRNILLFGDSTTRQWFVHILDLMGRKFVARKGEPGFFWRRYYEDIDMSITISFPKQLVGSATVILDTVHYEHDLIDELNNTRCNYVIMVSPWAHFSQWTRESYTERTELLREALIRFRRRCPDAKIVLKGPHPRDQKNFDALIYSSDVILWGIGEINQRLLSGIGVWFLPIWDMNLAFPVRKTIHMPVTVIHEEVKMFMSYVCGDSKMPALKV</sequence>
<dbReference type="EnsemblMetazoa" id="XM_038194514.1">
    <property type="protein sequence ID" value="XP_038050442.1"/>
    <property type="gene ID" value="LOC119723714"/>
</dbReference>
<organism evidence="3 4">
    <name type="scientific">Patiria miniata</name>
    <name type="common">Bat star</name>
    <name type="synonym">Asterina miniata</name>
    <dbReference type="NCBI Taxonomy" id="46514"/>
    <lineage>
        <taxon>Eukaryota</taxon>
        <taxon>Metazoa</taxon>
        <taxon>Echinodermata</taxon>
        <taxon>Eleutherozoa</taxon>
        <taxon>Asterozoa</taxon>
        <taxon>Asteroidea</taxon>
        <taxon>Valvatacea</taxon>
        <taxon>Valvatida</taxon>
        <taxon>Asterinidae</taxon>
        <taxon>Patiria</taxon>
    </lineage>
</organism>
<accession>A0A913ZF76</accession>